<keyword evidence="3" id="KW-1185">Reference proteome</keyword>
<evidence type="ECO:0000313" key="3">
    <source>
        <dbReference type="Proteomes" id="UP001596483"/>
    </source>
</evidence>
<sequence>MKKLILILLAGVFLLGACSSTPEPDYTTEQLESALNDGENPEGKIVSVKVDELVPDSAFGYNIQTGEHLNFVSSENPDVKVGDEIVVKVEKVESLMGSYIITYEQQ</sequence>
<evidence type="ECO:0000256" key="1">
    <source>
        <dbReference type="SAM" id="SignalP"/>
    </source>
</evidence>
<evidence type="ECO:0008006" key="4">
    <source>
        <dbReference type="Google" id="ProtNLM"/>
    </source>
</evidence>
<accession>A0ABW2NEN4</accession>
<keyword evidence="1" id="KW-0732">Signal</keyword>
<feature type="chain" id="PRO_5046361034" description="DUF3221 domain-containing protein" evidence="1">
    <location>
        <begin position="20"/>
        <end position="106"/>
    </location>
</feature>
<evidence type="ECO:0000313" key="2">
    <source>
        <dbReference type="EMBL" id="MFC7364526.1"/>
    </source>
</evidence>
<dbReference type="RefSeq" id="WP_157297359.1">
    <property type="nucleotide sequence ID" value="NZ_JBHTCT010000011.1"/>
</dbReference>
<name>A0ABW2NEN4_9BACL</name>
<dbReference type="Proteomes" id="UP001596483">
    <property type="component" value="Unassembled WGS sequence"/>
</dbReference>
<reference evidence="3" key="1">
    <citation type="journal article" date="2019" name="Int. J. Syst. Evol. Microbiol.">
        <title>The Global Catalogue of Microorganisms (GCM) 10K type strain sequencing project: providing services to taxonomists for standard genome sequencing and annotation.</title>
        <authorList>
            <consortium name="The Broad Institute Genomics Platform"/>
            <consortium name="The Broad Institute Genome Sequencing Center for Infectious Disease"/>
            <person name="Wu L."/>
            <person name="Ma J."/>
        </authorList>
    </citation>
    <scope>NUCLEOTIDE SEQUENCE [LARGE SCALE GENOMIC DNA]</scope>
    <source>
        <strain evidence="3">JCM 4738</strain>
    </source>
</reference>
<organism evidence="2 3">
    <name type="scientific">Bhargavaea changchunensis</name>
    <dbReference type="NCBI Taxonomy" id="2134037"/>
    <lineage>
        <taxon>Bacteria</taxon>
        <taxon>Bacillati</taxon>
        <taxon>Bacillota</taxon>
        <taxon>Bacilli</taxon>
        <taxon>Bacillales</taxon>
        <taxon>Caryophanaceae</taxon>
        <taxon>Bhargavaea</taxon>
    </lineage>
</organism>
<dbReference type="PROSITE" id="PS51257">
    <property type="entry name" value="PROKAR_LIPOPROTEIN"/>
    <property type="match status" value="1"/>
</dbReference>
<gene>
    <name evidence="2" type="ORF">ACFQQH_05220</name>
</gene>
<comment type="caution">
    <text evidence="2">The sequence shown here is derived from an EMBL/GenBank/DDBJ whole genome shotgun (WGS) entry which is preliminary data.</text>
</comment>
<feature type="signal peptide" evidence="1">
    <location>
        <begin position="1"/>
        <end position="19"/>
    </location>
</feature>
<protein>
    <recommendedName>
        <fullName evidence="4">DUF3221 domain-containing protein</fullName>
    </recommendedName>
</protein>
<proteinExistence type="predicted"/>
<dbReference type="EMBL" id="JBHTCT010000011">
    <property type="protein sequence ID" value="MFC7364526.1"/>
    <property type="molecule type" value="Genomic_DNA"/>
</dbReference>